<dbReference type="InterPro" id="IPR000073">
    <property type="entry name" value="AB_hydrolase_1"/>
</dbReference>
<dbReference type="SUPFAM" id="SSF53474">
    <property type="entry name" value="alpha/beta-Hydrolases"/>
    <property type="match status" value="1"/>
</dbReference>
<name>A0A2T9YMY5_9FUNG</name>
<sequence length="318" mass="35744">MNKETKTISGYPSNRKVVANIYTPKQLVEPVQSSKQEIVLLFGHANGFHKELWEPIISLLFLNLPKINTFSHYISKAIAFDFSTQGDSAVLNGNILSNLEKCDWIDYARESHRIVEQFGLSSRNTIAIGHSLGASSFLVAEIIKPSLFKAIIAVEPVLKTAMPKPYFPSPFSGSTIRRKAVFISKKEAFDYYKSKLTYSTWDDQILSLHIDHGLLKKTQNGKDIYTLKCNPKIESLTYDGAFYATKLFEKFPNMIQCPTTIIAGQDSPFSKAIFGIDFAKSLPSGKFFQLDKGGHLLPMEYPKEFATQLVIQIKSLLL</sequence>
<accession>A0A2T9YMY5</accession>
<dbReference type="InterPro" id="IPR029058">
    <property type="entry name" value="AB_hydrolase_fold"/>
</dbReference>
<dbReference type="AlphaFoldDB" id="A0A2T9YMY5"/>
<evidence type="ECO:0000259" key="1">
    <source>
        <dbReference type="Pfam" id="PF12697"/>
    </source>
</evidence>
<dbReference type="Pfam" id="PF12697">
    <property type="entry name" value="Abhydrolase_6"/>
    <property type="match status" value="1"/>
</dbReference>
<feature type="domain" description="AB hydrolase-1" evidence="1">
    <location>
        <begin position="40"/>
        <end position="306"/>
    </location>
</feature>
<evidence type="ECO:0000313" key="3">
    <source>
        <dbReference type="Proteomes" id="UP000245383"/>
    </source>
</evidence>
<dbReference type="PANTHER" id="PTHR43798">
    <property type="entry name" value="MONOACYLGLYCEROL LIPASE"/>
    <property type="match status" value="1"/>
</dbReference>
<reference evidence="2 3" key="1">
    <citation type="journal article" date="2018" name="MBio">
        <title>Comparative Genomics Reveals the Core Gene Toolbox for the Fungus-Insect Symbiosis.</title>
        <authorList>
            <person name="Wang Y."/>
            <person name="Stata M."/>
            <person name="Wang W."/>
            <person name="Stajich J.E."/>
            <person name="White M.M."/>
            <person name="Moncalvo J.M."/>
        </authorList>
    </citation>
    <scope>NUCLEOTIDE SEQUENCE [LARGE SCALE GENOMIC DNA]</scope>
    <source>
        <strain evidence="2 3">SWE-8-4</strain>
    </source>
</reference>
<dbReference type="InterPro" id="IPR050266">
    <property type="entry name" value="AB_hydrolase_sf"/>
</dbReference>
<comment type="caution">
    <text evidence="2">The sequence shown here is derived from an EMBL/GenBank/DDBJ whole genome shotgun (WGS) entry which is preliminary data.</text>
</comment>
<evidence type="ECO:0000313" key="2">
    <source>
        <dbReference type="EMBL" id="PVU93698.1"/>
    </source>
</evidence>
<dbReference type="EMBL" id="MBFR01000119">
    <property type="protein sequence ID" value="PVU93698.1"/>
    <property type="molecule type" value="Genomic_DNA"/>
</dbReference>
<dbReference type="Gene3D" id="3.40.50.1820">
    <property type="entry name" value="alpha/beta hydrolase"/>
    <property type="match status" value="1"/>
</dbReference>
<organism evidence="2 3">
    <name type="scientific">Smittium simulii</name>
    <dbReference type="NCBI Taxonomy" id="133385"/>
    <lineage>
        <taxon>Eukaryota</taxon>
        <taxon>Fungi</taxon>
        <taxon>Fungi incertae sedis</taxon>
        <taxon>Zoopagomycota</taxon>
        <taxon>Kickxellomycotina</taxon>
        <taxon>Harpellomycetes</taxon>
        <taxon>Harpellales</taxon>
        <taxon>Legeriomycetaceae</taxon>
        <taxon>Smittium</taxon>
    </lineage>
</organism>
<proteinExistence type="predicted"/>
<dbReference type="STRING" id="133385.A0A2T9YMY5"/>
<gene>
    <name evidence="2" type="ORF">BB561_003092</name>
</gene>
<dbReference type="Proteomes" id="UP000245383">
    <property type="component" value="Unassembled WGS sequence"/>
</dbReference>
<dbReference type="OrthoDB" id="94039at2759"/>
<protein>
    <recommendedName>
        <fullName evidence="1">AB hydrolase-1 domain-containing protein</fullName>
    </recommendedName>
</protein>
<keyword evidence="3" id="KW-1185">Reference proteome</keyword>